<keyword evidence="3" id="KW-1185">Reference proteome</keyword>
<dbReference type="AlphaFoldDB" id="A0A7W6MHR9"/>
<name>A0A7W6MHR9_9HYPH</name>
<protein>
    <submittedName>
        <fullName evidence="2">Uncharacterized protein</fullName>
    </submittedName>
</protein>
<evidence type="ECO:0000256" key="1">
    <source>
        <dbReference type="SAM" id="Phobius"/>
    </source>
</evidence>
<sequence>MGWPQITIISLSAIGVGINAAKHGQRREGKHNLWIALAVVAAEMYVLHAGGFFN</sequence>
<dbReference type="Proteomes" id="UP000524492">
    <property type="component" value="Unassembled WGS sequence"/>
</dbReference>
<evidence type="ECO:0000313" key="2">
    <source>
        <dbReference type="EMBL" id="MBB4192757.1"/>
    </source>
</evidence>
<reference evidence="2 3" key="1">
    <citation type="submission" date="2020-08" db="EMBL/GenBank/DDBJ databases">
        <title>Genomic Encyclopedia of Type Strains, Phase IV (KMG-V): Genome sequencing to study the core and pangenomes of soil and plant-associated prokaryotes.</title>
        <authorList>
            <person name="Whitman W."/>
        </authorList>
    </citation>
    <scope>NUCLEOTIDE SEQUENCE [LARGE SCALE GENOMIC DNA]</scope>
    <source>
        <strain evidence="2 3">SEMIA 4074</strain>
    </source>
</reference>
<dbReference type="EMBL" id="JACIFV010000009">
    <property type="protein sequence ID" value="MBB4192757.1"/>
    <property type="molecule type" value="Genomic_DNA"/>
</dbReference>
<feature type="transmembrane region" description="Helical" evidence="1">
    <location>
        <begin position="33"/>
        <end position="53"/>
    </location>
</feature>
<comment type="caution">
    <text evidence="2">The sequence shown here is derived from an EMBL/GenBank/DDBJ whole genome shotgun (WGS) entry which is preliminary data.</text>
</comment>
<keyword evidence="1" id="KW-0812">Transmembrane</keyword>
<organism evidence="2 3">
    <name type="scientific">Rhizobium aethiopicum</name>
    <dbReference type="NCBI Taxonomy" id="1138170"/>
    <lineage>
        <taxon>Bacteria</taxon>
        <taxon>Pseudomonadati</taxon>
        <taxon>Pseudomonadota</taxon>
        <taxon>Alphaproteobacteria</taxon>
        <taxon>Hyphomicrobiales</taxon>
        <taxon>Rhizobiaceae</taxon>
        <taxon>Rhizobium/Agrobacterium group</taxon>
        <taxon>Rhizobium</taxon>
    </lineage>
</organism>
<gene>
    <name evidence="2" type="ORF">GGD53_002917</name>
</gene>
<accession>A0A7W6MHR9</accession>
<feature type="transmembrane region" description="Helical" evidence="1">
    <location>
        <begin position="6"/>
        <end position="21"/>
    </location>
</feature>
<evidence type="ECO:0000313" key="3">
    <source>
        <dbReference type="Proteomes" id="UP000524492"/>
    </source>
</evidence>
<proteinExistence type="predicted"/>
<dbReference type="RefSeq" id="WP_184457002.1">
    <property type="nucleotide sequence ID" value="NZ_JACIFV010000009.1"/>
</dbReference>
<keyword evidence="1" id="KW-1133">Transmembrane helix</keyword>
<keyword evidence="1" id="KW-0472">Membrane</keyword>